<name>A0A4Z2H5E6_9TELE</name>
<evidence type="ECO:0000313" key="1">
    <source>
        <dbReference type="EMBL" id="TNN60710.1"/>
    </source>
</evidence>
<sequence>MCALDRDIRLRDSEDEESEDQGCGAWTDKIFRRAIPKEQEHLQESMKGNERLTELVLSCRACCSGAGDGRGSNLHQRRYGRCLLSDLVTT</sequence>
<accession>A0A4Z2H5E6</accession>
<dbReference type="EMBL" id="SRLO01000329">
    <property type="protein sequence ID" value="TNN60710.1"/>
    <property type="molecule type" value="Genomic_DNA"/>
</dbReference>
<organism evidence="1 2">
    <name type="scientific">Liparis tanakae</name>
    <name type="common">Tanaka's snailfish</name>
    <dbReference type="NCBI Taxonomy" id="230148"/>
    <lineage>
        <taxon>Eukaryota</taxon>
        <taxon>Metazoa</taxon>
        <taxon>Chordata</taxon>
        <taxon>Craniata</taxon>
        <taxon>Vertebrata</taxon>
        <taxon>Euteleostomi</taxon>
        <taxon>Actinopterygii</taxon>
        <taxon>Neopterygii</taxon>
        <taxon>Teleostei</taxon>
        <taxon>Neoteleostei</taxon>
        <taxon>Acanthomorphata</taxon>
        <taxon>Eupercaria</taxon>
        <taxon>Perciformes</taxon>
        <taxon>Cottioidei</taxon>
        <taxon>Cottales</taxon>
        <taxon>Liparidae</taxon>
        <taxon>Liparis</taxon>
    </lineage>
</organism>
<dbReference type="AlphaFoldDB" id="A0A4Z2H5E6"/>
<proteinExistence type="predicted"/>
<keyword evidence="2" id="KW-1185">Reference proteome</keyword>
<dbReference type="Proteomes" id="UP000314294">
    <property type="component" value="Unassembled WGS sequence"/>
</dbReference>
<comment type="caution">
    <text evidence="1">The sequence shown here is derived from an EMBL/GenBank/DDBJ whole genome shotgun (WGS) entry which is preliminary data.</text>
</comment>
<evidence type="ECO:0000313" key="2">
    <source>
        <dbReference type="Proteomes" id="UP000314294"/>
    </source>
</evidence>
<protein>
    <submittedName>
        <fullName evidence="1">Uncharacterized protein</fullName>
    </submittedName>
</protein>
<gene>
    <name evidence="1" type="ORF">EYF80_029054</name>
</gene>
<reference evidence="1 2" key="1">
    <citation type="submission" date="2019-03" db="EMBL/GenBank/DDBJ databases">
        <title>First draft genome of Liparis tanakae, snailfish: a comprehensive survey of snailfish specific genes.</title>
        <authorList>
            <person name="Kim W."/>
            <person name="Song I."/>
            <person name="Jeong J.-H."/>
            <person name="Kim D."/>
            <person name="Kim S."/>
            <person name="Ryu S."/>
            <person name="Song J.Y."/>
            <person name="Lee S.K."/>
        </authorList>
    </citation>
    <scope>NUCLEOTIDE SEQUENCE [LARGE SCALE GENOMIC DNA]</scope>
    <source>
        <tissue evidence="1">Muscle</tissue>
    </source>
</reference>